<dbReference type="RefSeq" id="WP_074573164.1">
    <property type="nucleotide sequence ID" value="NZ_FNJQ01000031.1"/>
</dbReference>
<keyword evidence="4" id="KW-0949">S-adenosyl-L-methionine</keyword>
<reference evidence="7 8" key="1">
    <citation type="submission" date="2016-10" db="EMBL/GenBank/DDBJ databases">
        <authorList>
            <person name="de Groot N.N."/>
        </authorList>
    </citation>
    <scope>NUCLEOTIDE SEQUENCE [LARGE SCALE GENOMIC DNA]</scope>
    <source>
        <strain evidence="7 8">S137</strain>
    </source>
</reference>
<evidence type="ECO:0000256" key="1">
    <source>
        <dbReference type="ARBA" id="ARBA00006594"/>
    </source>
</evidence>
<dbReference type="GO" id="GO:0032259">
    <property type="term" value="P:methylation"/>
    <property type="evidence" value="ECO:0007669"/>
    <property type="project" value="UniProtKB-KW"/>
</dbReference>
<gene>
    <name evidence="7" type="ORF">SAMN05216366_13126</name>
</gene>
<dbReference type="GO" id="GO:0009307">
    <property type="term" value="P:DNA restriction-modification system"/>
    <property type="evidence" value="ECO:0007669"/>
    <property type="project" value="UniProtKB-KW"/>
</dbReference>
<proteinExistence type="inferred from homology"/>
<evidence type="ECO:0000256" key="5">
    <source>
        <dbReference type="ARBA" id="ARBA00022747"/>
    </source>
</evidence>
<sequence length="623" mass="71085">MKNLTGESMNITEENLKAMQQLFPEAFEEGKIDFDVLRQLLGEFVDDEQERYSFKWNGKGRALRLSQTPSMGTLRPCKEESKDWDTTENLYIEGDNLEVLKLLQKSYYGKVKMIYIDPPYNTGGDFVYKDNFHDNIQNYKEITGQVDGEGNKIDTNTEANGRFHTDWLNMMYPRLRLARNLLADDGAICISIDDNELDDLRKICNEIFGEISFRNMLLTRRRTKSLNSQFADNGLNSLNVGAEYIFVYAKNSFLMKAIRSKKENASNKGRWDVFWSNADRPTMRYDILGFTPTTGQWRNAKEKADKAVENYKVYEDKYSSKMTLEEYYAKTGISDFIRRIPNGTGKNGGVQHWIAPSDTILRTSNWTDIEVSQIGKEIDIPFDNPKNKLLIVELMRLVDLKSDDIIMDFFSGSSTTAHAVMQLNNEDGCHRKFIMVQLPESTSEDSEAAKAGYKNICEIGKERIRRAGEKIKAEARDKAADLDIGFKVFKLDSSNLQKWNPQPDDLVMTLQQSTDNFLPDRTEQDVLYEIMLKMGLVLTCQIEEEQAAGETVYIIGGGALMICLGRNITTAVAEAVVKLHEEYESELWQVVFRDTGFASDMDKTNVKETLKAAGLDEDSFVCV</sequence>
<dbReference type="InterPro" id="IPR002052">
    <property type="entry name" value="DNA_methylase_N6_adenine_CS"/>
</dbReference>
<dbReference type="EMBL" id="FNJQ01000031">
    <property type="protein sequence ID" value="SDP64354.1"/>
    <property type="molecule type" value="Genomic_DNA"/>
</dbReference>
<keyword evidence="5" id="KW-0680">Restriction system</keyword>
<evidence type="ECO:0000313" key="7">
    <source>
        <dbReference type="EMBL" id="SDP64354.1"/>
    </source>
</evidence>
<dbReference type="SUPFAM" id="SSF53335">
    <property type="entry name" value="S-adenosyl-L-methionine-dependent methyltransferases"/>
    <property type="match status" value="1"/>
</dbReference>
<evidence type="ECO:0000256" key="2">
    <source>
        <dbReference type="ARBA" id="ARBA00022603"/>
    </source>
</evidence>
<dbReference type="Pfam" id="PF01555">
    <property type="entry name" value="N6_N4_Mtase"/>
    <property type="match status" value="1"/>
</dbReference>
<comment type="similarity">
    <text evidence="1">Belongs to the N(4)/N(6)-methyltransferase family.</text>
</comment>
<evidence type="ECO:0000256" key="4">
    <source>
        <dbReference type="ARBA" id="ARBA00022691"/>
    </source>
</evidence>
<evidence type="ECO:0000256" key="3">
    <source>
        <dbReference type="ARBA" id="ARBA00022679"/>
    </source>
</evidence>
<dbReference type="GO" id="GO:0003677">
    <property type="term" value="F:DNA binding"/>
    <property type="evidence" value="ECO:0007669"/>
    <property type="project" value="InterPro"/>
</dbReference>
<name>A0A1H0UDV6_SELRU</name>
<organism evidence="7 8">
    <name type="scientific">Selenomonas ruminantium</name>
    <dbReference type="NCBI Taxonomy" id="971"/>
    <lineage>
        <taxon>Bacteria</taxon>
        <taxon>Bacillati</taxon>
        <taxon>Bacillota</taxon>
        <taxon>Negativicutes</taxon>
        <taxon>Selenomonadales</taxon>
        <taxon>Selenomonadaceae</taxon>
        <taxon>Selenomonas</taxon>
    </lineage>
</organism>
<dbReference type="PIRSF" id="PIRSF015855">
    <property type="entry name" value="TypeIII_Mtase_mKpnI"/>
    <property type="match status" value="1"/>
</dbReference>
<dbReference type="InterPro" id="IPR002295">
    <property type="entry name" value="N4/N6-MTase_EcoPI_Mod-like"/>
</dbReference>
<dbReference type="PROSITE" id="PS00092">
    <property type="entry name" value="N6_MTASE"/>
    <property type="match status" value="1"/>
</dbReference>
<dbReference type="PRINTS" id="PR00506">
    <property type="entry name" value="D21N6MTFRASE"/>
</dbReference>
<keyword evidence="3 7" id="KW-0808">Transferase</keyword>
<dbReference type="Gene3D" id="3.40.50.150">
    <property type="entry name" value="Vaccinia Virus protein VP39"/>
    <property type="match status" value="1"/>
</dbReference>
<dbReference type="GO" id="GO:0008170">
    <property type="term" value="F:N-methyltransferase activity"/>
    <property type="evidence" value="ECO:0007669"/>
    <property type="project" value="InterPro"/>
</dbReference>
<dbReference type="Proteomes" id="UP000182412">
    <property type="component" value="Unassembled WGS sequence"/>
</dbReference>
<keyword evidence="2 7" id="KW-0489">Methyltransferase</keyword>
<feature type="domain" description="DNA methylase N-4/N-6" evidence="6">
    <location>
        <begin position="111"/>
        <end position="436"/>
    </location>
</feature>
<dbReference type="InterPro" id="IPR029063">
    <property type="entry name" value="SAM-dependent_MTases_sf"/>
</dbReference>
<dbReference type="OrthoDB" id="9800801at2"/>
<evidence type="ECO:0000259" key="6">
    <source>
        <dbReference type="Pfam" id="PF01555"/>
    </source>
</evidence>
<evidence type="ECO:0000313" key="8">
    <source>
        <dbReference type="Proteomes" id="UP000182412"/>
    </source>
</evidence>
<dbReference type="AlphaFoldDB" id="A0A1H0UDV6"/>
<protein>
    <submittedName>
        <fullName evidence="7">Adenine-specific DNA-methyltransferase</fullName>
    </submittedName>
</protein>
<accession>A0A1H0UDV6</accession>
<dbReference type="InterPro" id="IPR002941">
    <property type="entry name" value="DNA_methylase_N4/N6"/>
</dbReference>